<gene>
    <name evidence="13" type="ORF">ATSB10_22690</name>
</gene>
<evidence type="ECO:0000256" key="8">
    <source>
        <dbReference type="ARBA" id="ARBA00066511"/>
    </source>
</evidence>
<dbReference type="GO" id="GO:0106350">
    <property type="term" value="F:all-trans-octaprenyl-diphosphate synthase activity"/>
    <property type="evidence" value="ECO:0007669"/>
    <property type="project" value="UniProtKB-EC"/>
</dbReference>
<dbReference type="EC" id="2.5.1.90" evidence="8"/>
<dbReference type="AlphaFoldDB" id="A0A160N1L7"/>
<dbReference type="SUPFAM" id="SSF48576">
    <property type="entry name" value="Terpenoid synthases"/>
    <property type="match status" value="1"/>
</dbReference>
<dbReference type="InterPro" id="IPR000092">
    <property type="entry name" value="Polyprenyl_synt"/>
</dbReference>
<evidence type="ECO:0000256" key="9">
    <source>
        <dbReference type="ARBA" id="ARBA00072473"/>
    </source>
</evidence>
<comment type="cofactor">
    <cofactor evidence="1">
        <name>Mg(2+)</name>
        <dbReference type="ChEBI" id="CHEBI:18420"/>
    </cofactor>
</comment>
<dbReference type="PATRIC" id="fig|445710.3.peg.2264"/>
<reference evidence="13 14" key="1">
    <citation type="submission" date="2016-02" db="EMBL/GenBank/DDBJ databases">
        <title>Complete genome sequencing and analysis of ATSB10, Dyella thiooxydans isolated from rhizosphere soil of sunflower (Helianthus annuus L.).</title>
        <authorList>
            <person name="Lee Y."/>
            <person name="Hwangbo K."/>
            <person name="Chung H."/>
            <person name="Yoo J."/>
            <person name="Kim K.Y."/>
            <person name="Sa T.M."/>
            <person name="Um Y."/>
            <person name="Madhaiyan M."/>
        </authorList>
    </citation>
    <scope>NUCLEOTIDE SEQUENCE [LARGE SCALE GENOMIC DNA]</scope>
    <source>
        <strain evidence="13 14">ATSB10</strain>
    </source>
</reference>
<keyword evidence="4" id="KW-0479">Metal-binding</keyword>
<proteinExistence type="inferred from homology"/>
<evidence type="ECO:0000313" key="14">
    <source>
        <dbReference type="Proteomes" id="UP000077255"/>
    </source>
</evidence>
<dbReference type="KEGG" id="dtx:ATSB10_22690"/>
<dbReference type="PROSITE" id="PS00723">
    <property type="entry name" value="POLYPRENYL_SYNTHASE_1"/>
    <property type="match status" value="1"/>
</dbReference>
<comment type="function">
    <text evidence="7">Supplies octaprenyl diphosphate, the precursor for the side chain of the isoprenoid quinones ubiquinone and menaquinone.</text>
</comment>
<keyword evidence="3 12" id="KW-0808">Transferase</keyword>
<dbReference type="GO" id="GO:0046872">
    <property type="term" value="F:metal ion binding"/>
    <property type="evidence" value="ECO:0007669"/>
    <property type="project" value="UniProtKB-KW"/>
</dbReference>
<evidence type="ECO:0000256" key="11">
    <source>
        <dbReference type="ARBA" id="ARBA00083124"/>
    </source>
</evidence>
<evidence type="ECO:0000256" key="1">
    <source>
        <dbReference type="ARBA" id="ARBA00001946"/>
    </source>
</evidence>
<dbReference type="EMBL" id="CP014841">
    <property type="protein sequence ID" value="AND69723.1"/>
    <property type="molecule type" value="Genomic_DNA"/>
</dbReference>
<accession>A0A160N1L7</accession>
<dbReference type="PANTHER" id="PTHR12001:SF69">
    <property type="entry name" value="ALL TRANS-POLYPRENYL-DIPHOSPHATE SYNTHASE PDSS1"/>
    <property type="match status" value="1"/>
</dbReference>
<dbReference type="InterPro" id="IPR008949">
    <property type="entry name" value="Isoprenoid_synthase_dom_sf"/>
</dbReference>
<protein>
    <recommendedName>
        <fullName evidence="9">Octaprenyl diphosphate synthase</fullName>
        <ecNumber evidence="8">2.5.1.90</ecNumber>
    </recommendedName>
    <alternativeName>
        <fullName evidence="11">All-trans-octaprenyl-diphosphate synthase</fullName>
    </alternativeName>
    <alternativeName>
        <fullName evidence="10">Octaprenyl pyrophosphate synthase</fullName>
    </alternativeName>
</protein>
<evidence type="ECO:0000313" key="13">
    <source>
        <dbReference type="EMBL" id="AND69723.1"/>
    </source>
</evidence>
<sequence length="339" mass="36765">MTTLTAKNPMPADASRPDDFTRVRELAAGDMQRVDALIRHRLSSDVVLINQIAEHIIAGGGKRLRPMLHVLAAGAAGYSGDKHTKLAAIIEFIHTSTLLHDDVVDESDLRRGRKTANALWGNAASVLVGDFLYSRSFQLMVELDDMRIMRILADTTNTIAEGEVLQLLNIGNADVDEAAYLAVIERKTAVLFAAATELGGLLGSLPDEQVAALRRYGMELGYAFQIADDLLDYVSDADTLGKNIGDDLAEGKPTLPLIYALQKANLEQAQSLRHAIEHGGLDSLDRIVAAIRDSGALERTHERALQHARAARAALAGLADSPHRDALLALADYSVERRH</sequence>
<evidence type="ECO:0000256" key="10">
    <source>
        <dbReference type="ARBA" id="ARBA00079637"/>
    </source>
</evidence>
<evidence type="ECO:0000256" key="5">
    <source>
        <dbReference type="ARBA" id="ARBA00022842"/>
    </source>
</evidence>
<comment type="similarity">
    <text evidence="2 12">Belongs to the FPP/GGPP synthase family.</text>
</comment>
<dbReference type="Gene3D" id="1.10.600.10">
    <property type="entry name" value="Farnesyl Diphosphate Synthase"/>
    <property type="match status" value="1"/>
</dbReference>
<evidence type="ECO:0000256" key="2">
    <source>
        <dbReference type="ARBA" id="ARBA00006706"/>
    </source>
</evidence>
<evidence type="ECO:0000256" key="12">
    <source>
        <dbReference type="RuleBase" id="RU004466"/>
    </source>
</evidence>
<dbReference type="PROSITE" id="PS00444">
    <property type="entry name" value="POLYPRENYL_SYNTHASE_2"/>
    <property type="match status" value="1"/>
</dbReference>
<evidence type="ECO:0000256" key="3">
    <source>
        <dbReference type="ARBA" id="ARBA00022679"/>
    </source>
</evidence>
<dbReference type="Pfam" id="PF00348">
    <property type="entry name" value="polyprenyl_synt"/>
    <property type="match status" value="1"/>
</dbReference>
<keyword evidence="14" id="KW-1185">Reference proteome</keyword>
<evidence type="ECO:0000256" key="6">
    <source>
        <dbReference type="ARBA" id="ARBA00051506"/>
    </source>
</evidence>
<dbReference type="Proteomes" id="UP000077255">
    <property type="component" value="Chromosome"/>
</dbReference>
<name>A0A160N1L7_9GAMM</name>
<dbReference type="PANTHER" id="PTHR12001">
    <property type="entry name" value="GERANYLGERANYL PYROPHOSPHATE SYNTHASE"/>
    <property type="match status" value="1"/>
</dbReference>
<dbReference type="CDD" id="cd00685">
    <property type="entry name" value="Trans_IPPS_HT"/>
    <property type="match status" value="1"/>
</dbReference>
<comment type="catalytic activity">
    <reaction evidence="6">
        <text>5 isopentenyl diphosphate + (2E,6E)-farnesyl diphosphate = all-trans-octaprenyl diphosphate + 5 diphosphate</text>
        <dbReference type="Rhea" id="RHEA:27798"/>
        <dbReference type="ChEBI" id="CHEBI:33019"/>
        <dbReference type="ChEBI" id="CHEBI:57711"/>
        <dbReference type="ChEBI" id="CHEBI:128769"/>
        <dbReference type="ChEBI" id="CHEBI:175763"/>
        <dbReference type="EC" id="2.5.1.90"/>
    </reaction>
</comment>
<dbReference type="GO" id="GO:0008299">
    <property type="term" value="P:isoprenoid biosynthetic process"/>
    <property type="evidence" value="ECO:0007669"/>
    <property type="project" value="InterPro"/>
</dbReference>
<evidence type="ECO:0000256" key="7">
    <source>
        <dbReference type="ARBA" id="ARBA00055029"/>
    </source>
</evidence>
<dbReference type="SFLD" id="SFLDS00005">
    <property type="entry name" value="Isoprenoid_Synthase_Type_I"/>
    <property type="match status" value="1"/>
</dbReference>
<organism evidence="13 14">
    <name type="scientific">Dyella thiooxydans</name>
    <dbReference type="NCBI Taxonomy" id="445710"/>
    <lineage>
        <taxon>Bacteria</taxon>
        <taxon>Pseudomonadati</taxon>
        <taxon>Pseudomonadota</taxon>
        <taxon>Gammaproteobacteria</taxon>
        <taxon>Lysobacterales</taxon>
        <taxon>Rhodanobacteraceae</taxon>
        <taxon>Dyella</taxon>
    </lineage>
</organism>
<keyword evidence="5" id="KW-0460">Magnesium</keyword>
<dbReference type="InterPro" id="IPR033749">
    <property type="entry name" value="Polyprenyl_synt_CS"/>
</dbReference>
<dbReference type="FunFam" id="1.10.600.10:FF:000002">
    <property type="entry name" value="Octaprenyl diphosphate synthase"/>
    <property type="match status" value="1"/>
</dbReference>
<dbReference type="STRING" id="445710.ATSB10_22690"/>
<evidence type="ECO:0000256" key="4">
    <source>
        <dbReference type="ARBA" id="ARBA00022723"/>
    </source>
</evidence>